<keyword evidence="1" id="KW-0812">Transmembrane</keyword>
<dbReference type="AlphaFoldDB" id="A0A7Y9X4Z3"/>
<feature type="transmembrane region" description="Helical" evidence="1">
    <location>
        <begin position="78"/>
        <end position="100"/>
    </location>
</feature>
<evidence type="ECO:0000313" key="2">
    <source>
        <dbReference type="EMBL" id="NYH44228.1"/>
    </source>
</evidence>
<dbReference type="Proteomes" id="UP000523545">
    <property type="component" value="Unassembled WGS sequence"/>
</dbReference>
<feature type="transmembrane region" description="Helical" evidence="1">
    <location>
        <begin position="6"/>
        <end position="31"/>
    </location>
</feature>
<proteinExistence type="predicted"/>
<sequence>MLVRAIVGAVITAIGCAGAVVFAYAVILVGVKGQRASERAWGRAANLPRAVFAGYFGAAGLALLSTAQLVLFYRDEEWFWLIAPQQGAMVLSLAAGWLAMHRMGRSAYQ</sequence>
<feature type="transmembrane region" description="Helical" evidence="1">
    <location>
        <begin position="52"/>
        <end position="72"/>
    </location>
</feature>
<protein>
    <submittedName>
        <fullName evidence="2">Uncharacterized protein</fullName>
    </submittedName>
</protein>
<dbReference type="PROSITE" id="PS51257">
    <property type="entry name" value="PROKAR_LIPOPROTEIN"/>
    <property type="match status" value="1"/>
</dbReference>
<reference evidence="2 3" key="1">
    <citation type="submission" date="2020-07" db="EMBL/GenBank/DDBJ databases">
        <title>Sequencing the genomes of 1000 actinobacteria strains.</title>
        <authorList>
            <person name="Klenk H.-P."/>
        </authorList>
    </citation>
    <scope>NUCLEOTIDE SEQUENCE [LARGE SCALE GENOMIC DNA]</scope>
    <source>
        <strain evidence="2 3">DSM 45876</strain>
    </source>
</reference>
<comment type="caution">
    <text evidence="2">The sequence shown here is derived from an EMBL/GenBank/DDBJ whole genome shotgun (WGS) entry which is preliminary data.</text>
</comment>
<gene>
    <name evidence="2" type="ORF">HNR22_003955</name>
</gene>
<name>A0A7Y9X4Z3_9ACTN</name>
<evidence type="ECO:0000256" key="1">
    <source>
        <dbReference type="SAM" id="Phobius"/>
    </source>
</evidence>
<accession>A0A7Y9X4Z3</accession>
<keyword evidence="1" id="KW-1133">Transmembrane helix</keyword>
<organism evidence="2 3">
    <name type="scientific">Micromonospora jinlongensis</name>
    <dbReference type="NCBI Taxonomy" id="1287877"/>
    <lineage>
        <taxon>Bacteria</taxon>
        <taxon>Bacillati</taxon>
        <taxon>Actinomycetota</taxon>
        <taxon>Actinomycetes</taxon>
        <taxon>Micromonosporales</taxon>
        <taxon>Micromonosporaceae</taxon>
        <taxon>Micromonospora</taxon>
    </lineage>
</organism>
<keyword evidence="3" id="KW-1185">Reference proteome</keyword>
<keyword evidence="1" id="KW-0472">Membrane</keyword>
<dbReference type="EMBL" id="JACCHK010000001">
    <property type="protein sequence ID" value="NYH44228.1"/>
    <property type="molecule type" value="Genomic_DNA"/>
</dbReference>
<evidence type="ECO:0000313" key="3">
    <source>
        <dbReference type="Proteomes" id="UP000523545"/>
    </source>
</evidence>
<dbReference type="RefSeq" id="WP_179781579.1">
    <property type="nucleotide sequence ID" value="NZ_JACCHK010000001.1"/>
</dbReference>